<dbReference type="Proteomes" id="UP000239504">
    <property type="component" value="Unassembled WGS sequence"/>
</dbReference>
<gene>
    <name evidence="2" type="ORF">CW354_10855</name>
</gene>
<reference evidence="2 3" key="1">
    <citation type="submission" date="2017-12" db="EMBL/GenBank/DDBJ databases">
        <authorList>
            <person name="Hurst M.R.H."/>
        </authorList>
    </citation>
    <scope>NUCLEOTIDE SEQUENCE [LARGE SCALE GENOMIC DNA]</scope>
    <source>
        <strain evidence="2 3">SY-3-19</strain>
    </source>
</reference>
<dbReference type="EMBL" id="PJCH01000006">
    <property type="protein sequence ID" value="PQA87575.1"/>
    <property type="molecule type" value="Genomic_DNA"/>
</dbReference>
<dbReference type="InterPro" id="IPR032708">
    <property type="entry name" value="McjB_C"/>
</dbReference>
<organism evidence="2 3">
    <name type="scientific">Hyphococcus luteus</name>
    <dbReference type="NCBI Taxonomy" id="2058213"/>
    <lineage>
        <taxon>Bacteria</taxon>
        <taxon>Pseudomonadati</taxon>
        <taxon>Pseudomonadota</taxon>
        <taxon>Alphaproteobacteria</taxon>
        <taxon>Parvularculales</taxon>
        <taxon>Parvularculaceae</taxon>
        <taxon>Hyphococcus</taxon>
    </lineage>
</organism>
<dbReference type="NCBIfam" id="NF033537">
    <property type="entry name" value="lasso_biosyn_B2"/>
    <property type="match status" value="1"/>
</dbReference>
<accession>A0A2S7K4Y9</accession>
<dbReference type="AlphaFoldDB" id="A0A2S7K4Y9"/>
<protein>
    <recommendedName>
        <fullName evidence="1">Microcin J25-processing protein McjB C-terminal domain-containing protein</fullName>
    </recommendedName>
</protein>
<sequence>MSLMQSENMEYRFRSDLAYCYVDARPVFLDVREDRYFMLQDVLEAAFKAFIAGDEVSPDLLGRLSHAEILEPGDGIDGVPSPPAIISPQQSTLENTQVHRRSGALATMKAMTCLCRSGPRLRRNGFARSIAQLRQRKGDLAGRGPFCQAVVESRAADFQAARCLFPAPQNCLPDSLALLDFLFGDGIIADLVIGVRMNPYGAHCWVQSKDILLNETIDYAESFTPILVV</sequence>
<keyword evidence="3" id="KW-1185">Reference proteome</keyword>
<evidence type="ECO:0000259" key="1">
    <source>
        <dbReference type="Pfam" id="PF13471"/>
    </source>
</evidence>
<evidence type="ECO:0000313" key="3">
    <source>
        <dbReference type="Proteomes" id="UP000239504"/>
    </source>
</evidence>
<comment type="caution">
    <text evidence="2">The sequence shown here is derived from an EMBL/GenBank/DDBJ whole genome shotgun (WGS) entry which is preliminary data.</text>
</comment>
<name>A0A2S7K4Y9_9PROT</name>
<feature type="domain" description="Microcin J25-processing protein McjB C-terminal" evidence="1">
    <location>
        <begin position="140"/>
        <end position="227"/>
    </location>
</feature>
<dbReference type="Pfam" id="PF13471">
    <property type="entry name" value="Transglut_core3"/>
    <property type="match status" value="1"/>
</dbReference>
<proteinExistence type="predicted"/>
<evidence type="ECO:0000313" key="2">
    <source>
        <dbReference type="EMBL" id="PQA87575.1"/>
    </source>
</evidence>
<dbReference type="OrthoDB" id="119963at2"/>
<dbReference type="InterPro" id="IPR053521">
    <property type="entry name" value="McjB-like"/>
</dbReference>